<evidence type="ECO:0000313" key="12">
    <source>
        <dbReference type="RefSeq" id="XP_049315296.1"/>
    </source>
</evidence>
<dbReference type="PANTHER" id="PTHR24276:SF91">
    <property type="entry name" value="AT26814P-RELATED"/>
    <property type="match status" value="1"/>
</dbReference>
<evidence type="ECO:0000256" key="9">
    <source>
        <dbReference type="SAM" id="SignalP"/>
    </source>
</evidence>
<keyword evidence="3" id="KW-0964">Secreted</keyword>
<feature type="chain" id="PRO_5046961463" evidence="9">
    <location>
        <begin position="24"/>
        <end position="255"/>
    </location>
</feature>
<gene>
    <name evidence="12" type="primary">LOC125779016</name>
</gene>
<dbReference type="InterPro" id="IPR050430">
    <property type="entry name" value="Peptidase_S1"/>
</dbReference>
<evidence type="ECO:0000256" key="8">
    <source>
        <dbReference type="RuleBase" id="RU363034"/>
    </source>
</evidence>
<dbReference type="PROSITE" id="PS00134">
    <property type="entry name" value="TRYPSIN_HIS"/>
    <property type="match status" value="1"/>
</dbReference>
<proteinExistence type="inferred from homology"/>
<evidence type="ECO:0000256" key="5">
    <source>
        <dbReference type="ARBA" id="ARBA00022801"/>
    </source>
</evidence>
<protein>
    <submittedName>
        <fullName evidence="12">Trypsin-like</fullName>
    </submittedName>
</protein>
<feature type="domain" description="Peptidase S1" evidence="10">
    <location>
        <begin position="30"/>
        <end position="252"/>
    </location>
</feature>
<evidence type="ECO:0000256" key="4">
    <source>
        <dbReference type="ARBA" id="ARBA00022670"/>
    </source>
</evidence>
<evidence type="ECO:0000256" key="7">
    <source>
        <dbReference type="ARBA" id="ARBA00023157"/>
    </source>
</evidence>
<organism evidence="11 12">
    <name type="scientific">Bactrocera dorsalis</name>
    <name type="common">Oriental fruit fly</name>
    <name type="synonym">Dacus dorsalis</name>
    <dbReference type="NCBI Taxonomy" id="27457"/>
    <lineage>
        <taxon>Eukaryota</taxon>
        <taxon>Metazoa</taxon>
        <taxon>Ecdysozoa</taxon>
        <taxon>Arthropoda</taxon>
        <taxon>Hexapoda</taxon>
        <taxon>Insecta</taxon>
        <taxon>Pterygota</taxon>
        <taxon>Neoptera</taxon>
        <taxon>Endopterygota</taxon>
        <taxon>Diptera</taxon>
        <taxon>Brachycera</taxon>
        <taxon>Muscomorpha</taxon>
        <taxon>Tephritoidea</taxon>
        <taxon>Tephritidae</taxon>
        <taxon>Bactrocera</taxon>
        <taxon>Bactrocera</taxon>
    </lineage>
</organism>
<evidence type="ECO:0000313" key="11">
    <source>
        <dbReference type="Proteomes" id="UP001652620"/>
    </source>
</evidence>
<keyword evidence="6 8" id="KW-0720">Serine protease</keyword>
<dbReference type="InterPro" id="IPR001314">
    <property type="entry name" value="Peptidase_S1A"/>
</dbReference>
<evidence type="ECO:0000256" key="1">
    <source>
        <dbReference type="ARBA" id="ARBA00004613"/>
    </source>
</evidence>
<dbReference type="InterPro" id="IPR033116">
    <property type="entry name" value="TRYPSIN_SER"/>
</dbReference>
<evidence type="ECO:0000256" key="6">
    <source>
        <dbReference type="ARBA" id="ARBA00022825"/>
    </source>
</evidence>
<keyword evidence="5 8" id="KW-0378">Hydrolase</keyword>
<feature type="signal peptide" evidence="9">
    <location>
        <begin position="1"/>
        <end position="23"/>
    </location>
</feature>
<dbReference type="PROSITE" id="PS50240">
    <property type="entry name" value="TRYPSIN_DOM"/>
    <property type="match status" value="1"/>
</dbReference>
<accession>A0ABM3K1C9</accession>
<dbReference type="InterPro" id="IPR018114">
    <property type="entry name" value="TRYPSIN_HIS"/>
</dbReference>
<keyword evidence="7" id="KW-1015">Disulfide bond</keyword>
<evidence type="ECO:0000256" key="3">
    <source>
        <dbReference type="ARBA" id="ARBA00022525"/>
    </source>
</evidence>
<dbReference type="Pfam" id="PF00089">
    <property type="entry name" value="Trypsin"/>
    <property type="match status" value="1"/>
</dbReference>
<dbReference type="SUPFAM" id="SSF50494">
    <property type="entry name" value="Trypsin-like serine proteases"/>
    <property type="match status" value="1"/>
</dbReference>
<reference evidence="12" key="1">
    <citation type="submission" date="2025-08" db="UniProtKB">
        <authorList>
            <consortium name="RefSeq"/>
        </authorList>
    </citation>
    <scope>IDENTIFICATION</scope>
    <source>
        <tissue evidence="12">Adult</tissue>
    </source>
</reference>
<dbReference type="CDD" id="cd00190">
    <property type="entry name" value="Tryp_SPc"/>
    <property type="match status" value="1"/>
</dbReference>
<dbReference type="InterPro" id="IPR001254">
    <property type="entry name" value="Trypsin_dom"/>
</dbReference>
<dbReference type="Proteomes" id="UP001652620">
    <property type="component" value="Chromosome 5"/>
</dbReference>
<dbReference type="PRINTS" id="PR00722">
    <property type="entry name" value="CHYMOTRYPSIN"/>
</dbReference>
<dbReference type="SMART" id="SM00020">
    <property type="entry name" value="Tryp_SPc"/>
    <property type="match status" value="1"/>
</dbReference>
<evidence type="ECO:0000259" key="10">
    <source>
        <dbReference type="PROSITE" id="PS50240"/>
    </source>
</evidence>
<sequence length="255" mass="28332">MCQFSRQLVLQLILGLAFGHIYGQQMFERIVDGSAVTQKIYPYYVRLHYYGEFTCGGSLVRNNAVLTAAHCVKGRNVEELSVHADTINFSDIGVERTIKYVLIPKEYVMTKRNYGYDLAVLILSSAIPNASVIPLDRSAVAAGTSCLVIGHGRTKESGDLSEQLQEIHVPIMSREVCQHKYRGMRVITQSMMCAAERDNKHAPCKGDSGGPMVCNGKQAGIVSWSVGCARVKYPTVYTDISKVYSFIEYALKKYP</sequence>
<dbReference type="GeneID" id="125779016"/>
<dbReference type="InterPro" id="IPR009003">
    <property type="entry name" value="Peptidase_S1_PA"/>
</dbReference>
<evidence type="ECO:0000256" key="2">
    <source>
        <dbReference type="ARBA" id="ARBA00007664"/>
    </source>
</evidence>
<comment type="subcellular location">
    <subcellularLocation>
        <location evidence="1">Secreted</location>
    </subcellularLocation>
</comment>
<dbReference type="InterPro" id="IPR043504">
    <property type="entry name" value="Peptidase_S1_PA_chymotrypsin"/>
</dbReference>
<keyword evidence="4 8" id="KW-0645">Protease</keyword>
<dbReference type="Gene3D" id="2.40.10.10">
    <property type="entry name" value="Trypsin-like serine proteases"/>
    <property type="match status" value="1"/>
</dbReference>
<dbReference type="RefSeq" id="XP_049315296.1">
    <property type="nucleotide sequence ID" value="XM_049459339.1"/>
</dbReference>
<keyword evidence="11" id="KW-1185">Reference proteome</keyword>
<dbReference type="PANTHER" id="PTHR24276">
    <property type="entry name" value="POLYSERASE-RELATED"/>
    <property type="match status" value="1"/>
</dbReference>
<dbReference type="PROSITE" id="PS00135">
    <property type="entry name" value="TRYPSIN_SER"/>
    <property type="match status" value="1"/>
</dbReference>
<name>A0ABM3K1C9_BACDO</name>
<keyword evidence="9" id="KW-0732">Signal</keyword>
<comment type="similarity">
    <text evidence="2">Belongs to the peptidase S1 family.</text>
</comment>